<dbReference type="SUPFAM" id="SSF55144">
    <property type="entry name" value="LigT-like"/>
    <property type="match status" value="1"/>
</dbReference>
<dbReference type="AlphaFoldDB" id="A0A645F5J0"/>
<gene>
    <name evidence="1" type="ORF">SDC9_156906</name>
</gene>
<dbReference type="InterPro" id="IPR009097">
    <property type="entry name" value="Cyclic_Pdiesterase"/>
</dbReference>
<protein>
    <recommendedName>
        <fullName evidence="2">RNA 2',3'-cyclic phosphodiesterase</fullName>
    </recommendedName>
</protein>
<dbReference type="Gene3D" id="3.90.1140.10">
    <property type="entry name" value="Cyclic phosphodiesterase"/>
    <property type="match status" value="1"/>
</dbReference>
<dbReference type="Pfam" id="PF13563">
    <property type="entry name" value="2_5_RNA_ligase2"/>
    <property type="match status" value="1"/>
</dbReference>
<dbReference type="EMBL" id="VSSQ01055734">
    <property type="protein sequence ID" value="MPN09615.1"/>
    <property type="molecule type" value="Genomic_DNA"/>
</dbReference>
<evidence type="ECO:0008006" key="2">
    <source>
        <dbReference type="Google" id="ProtNLM"/>
    </source>
</evidence>
<dbReference type="PANTHER" id="PTHR40037">
    <property type="entry name" value="PHOSPHOESTERASE YJCG-RELATED"/>
    <property type="match status" value="1"/>
</dbReference>
<name>A0A645F5J0_9ZZZZ</name>
<organism evidence="1">
    <name type="scientific">bioreactor metagenome</name>
    <dbReference type="NCBI Taxonomy" id="1076179"/>
    <lineage>
        <taxon>unclassified sequences</taxon>
        <taxon>metagenomes</taxon>
        <taxon>ecological metagenomes</taxon>
    </lineage>
</organism>
<accession>A0A645F5J0</accession>
<proteinExistence type="predicted"/>
<dbReference type="PANTHER" id="PTHR40037:SF1">
    <property type="entry name" value="PHOSPHOESTERASE SAOUHSC_00951-RELATED"/>
    <property type="match status" value="1"/>
</dbReference>
<sequence>MQTITQYANEELWEHEWEREYKYGVILFIPPEPLLSMVNQLRQKYDSFSAEGCCAHISLTMPLKSPLTIEGINEIQKKLSNFNRFKVQYGPFINFLPAANGVVLEIKEQERFEELYKIIESVKIIEFYSRKWSFKAHMTIAEFISKDDTLALTEELNKNPIQGSFICHRISYMVPNQDMVFEKIMDFNLK</sequence>
<evidence type="ECO:0000313" key="1">
    <source>
        <dbReference type="EMBL" id="MPN09615.1"/>
    </source>
</evidence>
<dbReference type="InterPro" id="IPR050580">
    <property type="entry name" value="2H_phosphoesterase_YjcG-like"/>
</dbReference>
<reference evidence="1" key="1">
    <citation type="submission" date="2019-08" db="EMBL/GenBank/DDBJ databases">
        <authorList>
            <person name="Kucharzyk K."/>
            <person name="Murdoch R.W."/>
            <person name="Higgins S."/>
            <person name="Loffler F."/>
        </authorList>
    </citation>
    <scope>NUCLEOTIDE SEQUENCE</scope>
</reference>
<comment type="caution">
    <text evidence="1">The sequence shown here is derived from an EMBL/GenBank/DDBJ whole genome shotgun (WGS) entry which is preliminary data.</text>
</comment>